<evidence type="ECO:0000313" key="2">
    <source>
        <dbReference type="EMBL" id="SEK45680.1"/>
    </source>
</evidence>
<proteinExistence type="predicted"/>
<reference evidence="2 3" key="1">
    <citation type="submission" date="2016-10" db="EMBL/GenBank/DDBJ databases">
        <authorList>
            <person name="de Groot N.N."/>
        </authorList>
    </citation>
    <scope>NUCLEOTIDE SEQUENCE [LARGE SCALE GENOMIC DNA]</scope>
    <source>
        <strain evidence="2 3">KH2T6</strain>
    </source>
</reference>
<feature type="transmembrane region" description="Helical" evidence="1">
    <location>
        <begin position="37"/>
        <end position="61"/>
    </location>
</feature>
<name>A0A1H7H9G6_RUMAL</name>
<keyword evidence="1" id="KW-0812">Transmembrane</keyword>
<organism evidence="2 3">
    <name type="scientific">Ruminococcus albus</name>
    <dbReference type="NCBI Taxonomy" id="1264"/>
    <lineage>
        <taxon>Bacteria</taxon>
        <taxon>Bacillati</taxon>
        <taxon>Bacillota</taxon>
        <taxon>Clostridia</taxon>
        <taxon>Eubacteriales</taxon>
        <taxon>Oscillospiraceae</taxon>
        <taxon>Ruminococcus</taxon>
    </lineage>
</organism>
<evidence type="ECO:0000313" key="3">
    <source>
        <dbReference type="Proteomes" id="UP000186015"/>
    </source>
</evidence>
<feature type="transmembrane region" description="Helical" evidence="1">
    <location>
        <begin position="114"/>
        <end position="134"/>
    </location>
</feature>
<keyword evidence="1" id="KW-1133">Transmembrane helix</keyword>
<gene>
    <name evidence="2" type="ORF">SAMN05216469_102400</name>
</gene>
<dbReference type="Proteomes" id="UP000186015">
    <property type="component" value="Unassembled WGS sequence"/>
</dbReference>
<dbReference type="AlphaFoldDB" id="A0A1H7H9G6"/>
<feature type="transmembrane region" description="Helical" evidence="1">
    <location>
        <begin position="6"/>
        <end position="25"/>
    </location>
</feature>
<feature type="transmembrane region" description="Helical" evidence="1">
    <location>
        <begin position="160"/>
        <end position="180"/>
    </location>
</feature>
<accession>A0A1H7H9G6</accession>
<evidence type="ECO:0000256" key="1">
    <source>
        <dbReference type="SAM" id="Phobius"/>
    </source>
</evidence>
<sequence length="191" mass="21883">MSIFLRLTDIAVLLFAFIFPIVRWFKKPLEEKRQLSFGNILNITGNMFEPLIAMLFLINSLFNVGHGEKLYTEMAYSDDGIVGVVMVSIVIFLLTLIIGVANRYKPKDYLKKGLLHWLIGLAITGQHIILNLTIKKHPEKFINYDVYTVSEMKTKCVPCALIGSSISLAVCIGLCILIWYRHEIRDRKDIY</sequence>
<keyword evidence="1" id="KW-0472">Membrane</keyword>
<feature type="transmembrane region" description="Helical" evidence="1">
    <location>
        <begin position="81"/>
        <end position="102"/>
    </location>
</feature>
<dbReference type="EMBL" id="FOAT01000002">
    <property type="protein sequence ID" value="SEK45680.1"/>
    <property type="molecule type" value="Genomic_DNA"/>
</dbReference>
<protein>
    <submittedName>
        <fullName evidence="2">Uncharacterized protein</fullName>
    </submittedName>
</protein>